<feature type="compositionally biased region" description="Low complexity" evidence="1">
    <location>
        <begin position="343"/>
        <end position="360"/>
    </location>
</feature>
<name>A0A6L2KY45_TANCI</name>
<feature type="compositionally biased region" description="Low complexity" evidence="1">
    <location>
        <begin position="77"/>
        <end position="89"/>
    </location>
</feature>
<sequence>MNKANQQAFMKAIKETGVTCGGLHPYSECLATDINTFNASAAMETYNQGGNGYRPQGDLNYRVSNQMGPTGFPPPNMQNNQNRYNQNQGNYQASNNQAQVGPSNDFSNYMKTNDVNLRAMKNQIIPSNTITNPRGDLKDITTQSGVSYDRPMIPPTSSPLLKVVKREIKVTKDKVQVTSSESTTHVQPPVVQVLISEPNVALKPNPKPLHFDLSFADALLYIPKFAATFKNLLSNKEKLFEMANTPLTENCSAKLSLPDLTSTRMTLELATRPFLRTARTLVDVHGKKLILRDCDEQLIFHPDSTSKHPHKHGNESINMINFINITCKDRFPKVLKFKKSNHPSSGSTTPPSDSSPSFTPFETSGSLLEEFTDELAILNPIPLGKEDNNFDFKFDLREIEFCCTKIHRLSLILRLLTPFSRSLPTNLLLITYLHQEMTMMMMIFLTLSLITMNKKKLLYGDCYKDIDFEKDKNKDSKIKSLVGAAHIVESKALLDNDSILPEESSKSSEIASLSTSPFRNEDKVMDISLMDKKIKQNGQKRAHKWKEREKSKPKAYLSFMGQPVTGLYS</sequence>
<gene>
    <name evidence="2" type="ORF">Tci_026569</name>
</gene>
<protein>
    <recommendedName>
        <fullName evidence="3">Reverse transcriptase domain-containing protein</fullName>
    </recommendedName>
</protein>
<evidence type="ECO:0000313" key="2">
    <source>
        <dbReference type="EMBL" id="GEU54591.1"/>
    </source>
</evidence>
<evidence type="ECO:0008006" key="3">
    <source>
        <dbReference type="Google" id="ProtNLM"/>
    </source>
</evidence>
<feature type="region of interest" description="Disordered" evidence="1">
    <location>
        <begin position="339"/>
        <end position="360"/>
    </location>
</feature>
<accession>A0A6L2KY45</accession>
<proteinExistence type="predicted"/>
<reference evidence="2" key="1">
    <citation type="journal article" date="2019" name="Sci. Rep.">
        <title>Draft genome of Tanacetum cinerariifolium, the natural source of mosquito coil.</title>
        <authorList>
            <person name="Yamashiro T."/>
            <person name="Shiraishi A."/>
            <person name="Satake H."/>
            <person name="Nakayama K."/>
        </authorList>
    </citation>
    <scope>NUCLEOTIDE SEQUENCE</scope>
</reference>
<organism evidence="2">
    <name type="scientific">Tanacetum cinerariifolium</name>
    <name type="common">Dalmatian daisy</name>
    <name type="synonym">Chrysanthemum cinerariifolium</name>
    <dbReference type="NCBI Taxonomy" id="118510"/>
    <lineage>
        <taxon>Eukaryota</taxon>
        <taxon>Viridiplantae</taxon>
        <taxon>Streptophyta</taxon>
        <taxon>Embryophyta</taxon>
        <taxon>Tracheophyta</taxon>
        <taxon>Spermatophyta</taxon>
        <taxon>Magnoliopsida</taxon>
        <taxon>eudicotyledons</taxon>
        <taxon>Gunneridae</taxon>
        <taxon>Pentapetalae</taxon>
        <taxon>asterids</taxon>
        <taxon>campanulids</taxon>
        <taxon>Asterales</taxon>
        <taxon>Asteraceae</taxon>
        <taxon>Asteroideae</taxon>
        <taxon>Anthemideae</taxon>
        <taxon>Anthemidinae</taxon>
        <taxon>Tanacetum</taxon>
    </lineage>
</organism>
<dbReference type="AlphaFoldDB" id="A0A6L2KY45"/>
<comment type="caution">
    <text evidence="2">The sequence shown here is derived from an EMBL/GenBank/DDBJ whole genome shotgun (WGS) entry which is preliminary data.</text>
</comment>
<feature type="region of interest" description="Disordered" evidence="1">
    <location>
        <begin position="65"/>
        <end position="89"/>
    </location>
</feature>
<dbReference type="EMBL" id="BKCJ010003356">
    <property type="protein sequence ID" value="GEU54591.1"/>
    <property type="molecule type" value="Genomic_DNA"/>
</dbReference>
<evidence type="ECO:0000256" key="1">
    <source>
        <dbReference type="SAM" id="MobiDB-lite"/>
    </source>
</evidence>